<dbReference type="EMBL" id="OZ019899">
    <property type="protein sequence ID" value="CAK9231389.1"/>
    <property type="molecule type" value="Genomic_DNA"/>
</dbReference>
<dbReference type="InterPro" id="IPR005123">
    <property type="entry name" value="Oxoglu/Fe-dep_dioxygenase_dom"/>
</dbReference>
<evidence type="ECO:0000256" key="1">
    <source>
        <dbReference type="ARBA" id="ARBA00008056"/>
    </source>
</evidence>
<dbReference type="PANTHER" id="PTHR47991">
    <property type="entry name" value="OXOGLUTARATE/IRON-DEPENDENT DIOXYGENASE"/>
    <property type="match status" value="1"/>
</dbReference>
<evidence type="ECO:0000256" key="2">
    <source>
        <dbReference type="ARBA" id="ARBA00022723"/>
    </source>
</evidence>
<keyword evidence="2 4" id="KW-0479">Metal-binding</keyword>
<dbReference type="InterPro" id="IPR044861">
    <property type="entry name" value="IPNS-like_FE2OG_OXY"/>
</dbReference>
<protein>
    <recommendedName>
        <fullName evidence="5">Fe2OG dioxygenase domain-containing protein</fullName>
    </recommendedName>
</protein>
<dbReference type="Gene3D" id="2.60.120.330">
    <property type="entry name" value="B-lactam Antibiotic, Isopenicillin N Synthase, Chain"/>
    <property type="match status" value="1"/>
</dbReference>
<organism evidence="6 7">
    <name type="scientific">Sphagnum troendelagicum</name>
    <dbReference type="NCBI Taxonomy" id="128251"/>
    <lineage>
        <taxon>Eukaryota</taxon>
        <taxon>Viridiplantae</taxon>
        <taxon>Streptophyta</taxon>
        <taxon>Embryophyta</taxon>
        <taxon>Bryophyta</taxon>
        <taxon>Sphagnophytina</taxon>
        <taxon>Sphagnopsida</taxon>
        <taxon>Sphagnales</taxon>
        <taxon>Sphagnaceae</taxon>
        <taxon>Sphagnum</taxon>
    </lineage>
</organism>
<dbReference type="Pfam" id="PF14226">
    <property type="entry name" value="DIOX_N"/>
    <property type="match status" value="1"/>
</dbReference>
<sequence>MRTLQQQQEQDVQAMQQPLGSVAKLVASGIREVPPMFRVKSKIQQGYCTTNACDDDDDDEESTIPIIDFAGFHLTERRPLILQQIRRASEDWGFFQIINHGVAPALLNDMLHTHKEFFEMPLEEQMKYYSKDTNAPFKFSVIPLLPPHLIQPWKDGLTRCDPAIYEAVNVLKRELLAALSESLGLQSSFIDDLCGEFQKSNSNYYPPCPEPQYAFGARPHSDPTTITLLLQDHVGGLEVRDKHGEWMQVKPIPHAFVINLGDQLEIISNGRYKSVEHRVTVNSNTVRISFATFIYPSKTTKVGPPLELVNLEEGEPYKDFIYGDYLAEFVAFGIKGKRFIDHVKTTGLHYN</sequence>
<dbReference type="SUPFAM" id="SSF51197">
    <property type="entry name" value="Clavaminate synthase-like"/>
    <property type="match status" value="1"/>
</dbReference>
<dbReference type="PROSITE" id="PS51471">
    <property type="entry name" value="FE2OG_OXY"/>
    <property type="match status" value="1"/>
</dbReference>
<evidence type="ECO:0000313" key="7">
    <source>
        <dbReference type="Proteomes" id="UP001497512"/>
    </source>
</evidence>
<name>A0ABP0UWA8_9BRYO</name>
<reference evidence="6" key="1">
    <citation type="submission" date="2024-02" db="EMBL/GenBank/DDBJ databases">
        <authorList>
            <consortium name="ELIXIR-Norway"/>
            <consortium name="Elixir Norway"/>
        </authorList>
    </citation>
    <scope>NUCLEOTIDE SEQUENCE</scope>
</reference>
<dbReference type="InterPro" id="IPR027443">
    <property type="entry name" value="IPNS-like_sf"/>
</dbReference>
<evidence type="ECO:0000313" key="6">
    <source>
        <dbReference type="EMBL" id="CAK9231389.1"/>
    </source>
</evidence>
<evidence type="ECO:0000256" key="4">
    <source>
        <dbReference type="RuleBase" id="RU003682"/>
    </source>
</evidence>
<dbReference type="InterPro" id="IPR050295">
    <property type="entry name" value="Plant_2OG-oxidoreductases"/>
</dbReference>
<dbReference type="InterPro" id="IPR026992">
    <property type="entry name" value="DIOX_N"/>
</dbReference>
<keyword evidence="7" id="KW-1185">Reference proteome</keyword>
<evidence type="ECO:0000256" key="3">
    <source>
        <dbReference type="ARBA" id="ARBA00023004"/>
    </source>
</evidence>
<dbReference type="Proteomes" id="UP001497512">
    <property type="component" value="Chromosome 7"/>
</dbReference>
<keyword evidence="3 4" id="KW-0408">Iron</keyword>
<comment type="similarity">
    <text evidence="1 4">Belongs to the iron/ascorbate-dependent oxidoreductase family.</text>
</comment>
<accession>A0ABP0UWA8</accession>
<gene>
    <name evidence="6" type="ORF">CSSPTR1EN2_LOCUS20568</name>
</gene>
<dbReference type="Pfam" id="PF03171">
    <property type="entry name" value="2OG-FeII_Oxy"/>
    <property type="match status" value="1"/>
</dbReference>
<feature type="domain" description="Fe2OG dioxygenase" evidence="5">
    <location>
        <begin position="196"/>
        <end position="296"/>
    </location>
</feature>
<proteinExistence type="inferred from homology"/>
<keyword evidence="4" id="KW-0560">Oxidoreductase</keyword>
<evidence type="ECO:0000259" key="5">
    <source>
        <dbReference type="PROSITE" id="PS51471"/>
    </source>
</evidence>